<evidence type="ECO:0000313" key="1">
    <source>
        <dbReference type="EMBL" id="VVC38149.1"/>
    </source>
</evidence>
<protein>
    <submittedName>
        <fullName evidence="1">Uncharacterized protein</fullName>
    </submittedName>
</protein>
<accession>A0A5E4N6Z5</accession>
<reference evidence="1 2" key="1">
    <citation type="submission" date="2019-08" db="EMBL/GenBank/DDBJ databases">
        <authorList>
            <person name="Alioto T."/>
            <person name="Alioto T."/>
            <person name="Gomez Garrido J."/>
        </authorList>
    </citation>
    <scope>NUCLEOTIDE SEQUENCE [LARGE SCALE GENOMIC DNA]</scope>
</reference>
<name>A0A5E4N6Z5_9HEMI</name>
<dbReference type="Proteomes" id="UP000325440">
    <property type="component" value="Unassembled WGS sequence"/>
</dbReference>
<dbReference type="AlphaFoldDB" id="A0A5E4N6Z5"/>
<evidence type="ECO:0000313" key="2">
    <source>
        <dbReference type="Proteomes" id="UP000325440"/>
    </source>
</evidence>
<keyword evidence="2" id="KW-1185">Reference proteome</keyword>
<organism evidence="1 2">
    <name type="scientific">Cinara cedri</name>
    <dbReference type="NCBI Taxonomy" id="506608"/>
    <lineage>
        <taxon>Eukaryota</taxon>
        <taxon>Metazoa</taxon>
        <taxon>Ecdysozoa</taxon>
        <taxon>Arthropoda</taxon>
        <taxon>Hexapoda</taxon>
        <taxon>Insecta</taxon>
        <taxon>Pterygota</taxon>
        <taxon>Neoptera</taxon>
        <taxon>Paraneoptera</taxon>
        <taxon>Hemiptera</taxon>
        <taxon>Sternorrhyncha</taxon>
        <taxon>Aphidomorpha</taxon>
        <taxon>Aphidoidea</taxon>
        <taxon>Aphididae</taxon>
        <taxon>Lachninae</taxon>
        <taxon>Cinara</taxon>
    </lineage>
</organism>
<sequence>MEDENHCTACKKLFNTPVSPNKSPEELYGSNEQEIKMLENSLQSEYINFIFTDKLTIWPSIMFQVNILELDRHFEPSK</sequence>
<dbReference type="EMBL" id="CABPRJ010001464">
    <property type="protein sequence ID" value="VVC38149.1"/>
    <property type="molecule type" value="Genomic_DNA"/>
</dbReference>
<gene>
    <name evidence="1" type="ORF">CINCED_3A019015</name>
</gene>
<proteinExistence type="predicted"/>